<evidence type="ECO:0000256" key="6">
    <source>
        <dbReference type="SAM" id="Phobius"/>
    </source>
</evidence>
<keyword evidence="4 6" id="KW-0472">Membrane</keyword>
<feature type="transmembrane region" description="Helical" evidence="6">
    <location>
        <begin position="315"/>
        <end position="334"/>
    </location>
</feature>
<feature type="transmembrane region" description="Helical" evidence="6">
    <location>
        <begin position="186"/>
        <end position="205"/>
    </location>
</feature>
<dbReference type="Pfam" id="PF00860">
    <property type="entry name" value="Xan_ur_permease"/>
    <property type="match status" value="1"/>
</dbReference>
<evidence type="ECO:0000256" key="4">
    <source>
        <dbReference type="ARBA" id="ARBA00023136"/>
    </source>
</evidence>
<evidence type="ECO:0000313" key="7">
    <source>
        <dbReference type="EMBL" id="WOF22713.1"/>
    </source>
</evidence>
<organism evidence="7 8">
    <name type="scientific">Microbacterium betulae</name>
    <dbReference type="NCBI Taxonomy" id="2981139"/>
    <lineage>
        <taxon>Bacteria</taxon>
        <taxon>Bacillati</taxon>
        <taxon>Actinomycetota</taxon>
        <taxon>Actinomycetes</taxon>
        <taxon>Micrococcales</taxon>
        <taxon>Microbacteriaceae</taxon>
        <taxon>Microbacterium</taxon>
    </lineage>
</organism>
<protein>
    <submittedName>
        <fullName evidence="7">Solute carrier family 23 protein</fullName>
    </submittedName>
</protein>
<evidence type="ECO:0000256" key="2">
    <source>
        <dbReference type="ARBA" id="ARBA00022692"/>
    </source>
</evidence>
<feature type="transmembrane region" description="Helical" evidence="6">
    <location>
        <begin position="379"/>
        <end position="396"/>
    </location>
</feature>
<comment type="subcellular location">
    <subcellularLocation>
        <location evidence="1">Membrane</location>
        <topology evidence="1">Multi-pass membrane protein</topology>
    </subcellularLocation>
</comment>
<keyword evidence="8" id="KW-1185">Reference proteome</keyword>
<dbReference type="Proteomes" id="UP001305498">
    <property type="component" value="Chromosome"/>
</dbReference>
<feature type="transmembrane region" description="Helical" evidence="6">
    <location>
        <begin position="80"/>
        <end position="98"/>
    </location>
</feature>
<reference evidence="7 8" key="1">
    <citation type="submission" date="2023-02" db="EMBL/GenBank/DDBJ databases">
        <title>Microbacterium betulae sp. nov., isolated from birch wood.</title>
        <authorList>
            <person name="Pasciak M."/>
            <person name="Pawlik K.J."/>
            <person name="Martynowski D."/>
            <person name="Laczmanski L."/>
            <person name="Ciekot J."/>
            <person name="Szponar B."/>
            <person name="Wojcik-Fatla A."/>
            <person name="Mackiewicz B."/>
            <person name="Farian E."/>
            <person name="Cholewa G."/>
            <person name="Cholewa A."/>
            <person name="Dutkiewicz J."/>
        </authorList>
    </citation>
    <scope>NUCLEOTIDE SEQUENCE [LARGE SCALE GENOMIC DNA]</scope>
    <source>
        <strain evidence="7 8">AB</strain>
    </source>
</reference>
<accession>A0AA97FHE0</accession>
<feature type="transmembrane region" description="Helical" evidence="6">
    <location>
        <begin position="239"/>
        <end position="257"/>
    </location>
</feature>
<evidence type="ECO:0000256" key="3">
    <source>
        <dbReference type="ARBA" id="ARBA00022989"/>
    </source>
</evidence>
<feature type="transmembrane region" description="Helical" evidence="6">
    <location>
        <begin position="137"/>
        <end position="156"/>
    </location>
</feature>
<feature type="transmembrane region" description="Helical" evidence="6">
    <location>
        <begin position="162"/>
        <end position="179"/>
    </location>
</feature>
<feature type="region of interest" description="Disordered" evidence="5">
    <location>
        <begin position="435"/>
        <end position="460"/>
    </location>
</feature>
<dbReference type="EMBL" id="CP118157">
    <property type="protein sequence ID" value="WOF22713.1"/>
    <property type="molecule type" value="Genomic_DNA"/>
</dbReference>
<evidence type="ECO:0000256" key="5">
    <source>
        <dbReference type="SAM" id="MobiDB-lite"/>
    </source>
</evidence>
<feature type="transmembrane region" description="Helical" evidence="6">
    <location>
        <begin position="402"/>
        <end position="420"/>
    </location>
</feature>
<evidence type="ECO:0000256" key="1">
    <source>
        <dbReference type="ARBA" id="ARBA00004141"/>
    </source>
</evidence>
<dbReference type="KEGG" id="mbet:N8K70_15160"/>
<feature type="transmembrane region" description="Helical" evidence="6">
    <location>
        <begin position="54"/>
        <end position="73"/>
    </location>
</feature>
<proteinExistence type="predicted"/>
<name>A0AA97FHE0_9MICO</name>
<feature type="transmembrane region" description="Helical" evidence="6">
    <location>
        <begin position="104"/>
        <end position="130"/>
    </location>
</feature>
<gene>
    <name evidence="7" type="ORF">N8K70_15160</name>
</gene>
<dbReference type="PANTHER" id="PTHR11119">
    <property type="entry name" value="XANTHINE-URACIL / VITAMIN C PERMEASE FAMILY MEMBER"/>
    <property type="match status" value="1"/>
</dbReference>
<keyword evidence="3 6" id="KW-1133">Transmembrane helix</keyword>
<sequence length="460" mass="46559">MPLWTVHGDGRTVAAGAVVAPTERLGWPATVAMGVQHVVAMFGATFLVPTLTGFPVSTTLLFSGLGTLLFLVITKNRLPSYLGSSFAFIAPITAAVAAGGMGSALAGVVAVGVLLALVGVVVQVAGLGWIDALMPPVVAGAIVALIGFNLAPTAWGNFEADPVTATVTLVAVILFAVLFRGFLGRISIFLGVVVGYVFAAANGSFDVVNPATGTTPAEAISEAAWAGLPQFHLPDFIEPGTWTTIAMFLPVVLVLIAENVGHVRGVATMTDPSVNAHTGRALIADGVATTLAGGFGGSGTTTYGENIGVMAATRVYSTAVYWVAGLAAILLAFSPKVGAVFNSIPAGVLGGVTTALYGLIGIIGIKIWVDNRVDFSRPVNQYTAAVALVIGIAGFSMQLGDFAFGGIVLGTVAALVIYHLGNLIARARRTGADDGGPIPAVGPLGGDPLDDAPEAQAGRT</sequence>
<dbReference type="GO" id="GO:0015205">
    <property type="term" value="F:nucleobase transmembrane transporter activity"/>
    <property type="evidence" value="ECO:0007669"/>
    <property type="project" value="UniProtKB-ARBA"/>
</dbReference>
<dbReference type="GO" id="GO:0016020">
    <property type="term" value="C:membrane"/>
    <property type="evidence" value="ECO:0007669"/>
    <property type="project" value="UniProtKB-SubCell"/>
</dbReference>
<dbReference type="InterPro" id="IPR006043">
    <property type="entry name" value="NCS2"/>
</dbReference>
<dbReference type="RefSeq" id="WP_317139184.1">
    <property type="nucleotide sequence ID" value="NZ_CP118157.1"/>
</dbReference>
<keyword evidence="2 6" id="KW-0812">Transmembrane</keyword>
<evidence type="ECO:0000313" key="8">
    <source>
        <dbReference type="Proteomes" id="UP001305498"/>
    </source>
</evidence>
<dbReference type="AlphaFoldDB" id="A0AA97FHE0"/>
<feature type="transmembrane region" description="Helical" evidence="6">
    <location>
        <begin position="346"/>
        <end position="367"/>
    </location>
</feature>